<dbReference type="Pfam" id="PF09837">
    <property type="entry name" value="DUF2064"/>
    <property type="match status" value="1"/>
</dbReference>
<evidence type="ECO:0008006" key="4">
    <source>
        <dbReference type="Google" id="ProtNLM"/>
    </source>
</evidence>
<protein>
    <recommendedName>
        <fullName evidence="4">2-phospho-L-lactate guanylyltransferase</fullName>
    </recommendedName>
</protein>
<reference evidence="2 3" key="1">
    <citation type="submission" date="2019-02" db="EMBL/GenBank/DDBJ databases">
        <title>Deep-cultivation of Planctomycetes and their phenomic and genomic characterization uncovers novel biology.</title>
        <authorList>
            <person name="Wiegand S."/>
            <person name="Jogler M."/>
            <person name="Boedeker C."/>
            <person name="Pinto D."/>
            <person name="Vollmers J."/>
            <person name="Rivas-Marin E."/>
            <person name="Kohn T."/>
            <person name="Peeters S.H."/>
            <person name="Heuer A."/>
            <person name="Rast P."/>
            <person name="Oberbeckmann S."/>
            <person name="Bunk B."/>
            <person name="Jeske O."/>
            <person name="Meyerdierks A."/>
            <person name="Storesund J.E."/>
            <person name="Kallscheuer N."/>
            <person name="Luecker S."/>
            <person name="Lage O.M."/>
            <person name="Pohl T."/>
            <person name="Merkel B.J."/>
            <person name="Hornburger P."/>
            <person name="Mueller R.-W."/>
            <person name="Bruemmer F."/>
            <person name="Labrenz M."/>
            <person name="Spormann A.M."/>
            <person name="Op Den Camp H."/>
            <person name="Overmann J."/>
            <person name="Amann R."/>
            <person name="Jetten M.S.M."/>
            <person name="Mascher T."/>
            <person name="Medema M.H."/>
            <person name="Devos D.P."/>
            <person name="Kaster A.-K."/>
            <person name="Ovreas L."/>
            <person name="Rohde M."/>
            <person name="Galperin M.Y."/>
            <person name="Jogler C."/>
        </authorList>
    </citation>
    <scope>NUCLEOTIDE SEQUENCE [LARGE SCALE GENOMIC DNA]</scope>
    <source>
        <strain evidence="2 3">Pla111</strain>
    </source>
</reference>
<evidence type="ECO:0000256" key="1">
    <source>
        <dbReference type="SAM" id="MobiDB-lite"/>
    </source>
</evidence>
<accession>A0A5C5VVD4</accession>
<dbReference type="PANTHER" id="PTHR36529:SF1">
    <property type="entry name" value="GLYCOSYLTRANSFERASE"/>
    <property type="match status" value="1"/>
</dbReference>
<evidence type="ECO:0000313" key="2">
    <source>
        <dbReference type="EMBL" id="TWT41629.1"/>
    </source>
</evidence>
<feature type="region of interest" description="Disordered" evidence="1">
    <location>
        <begin position="1"/>
        <end position="27"/>
    </location>
</feature>
<dbReference type="InterPro" id="IPR029044">
    <property type="entry name" value="Nucleotide-diphossugar_trans"/>
</dbReference>
<dbReference type="SUPFAM" id="SSF53448">
    <property type="entry name" value="Nucleotide-diphospho-sugar transferases"/>
    <property type="match status" value="1"/>
</dbReference>
<sequence>MTEPSEPLRTSKEFHPNGGGVAEGGGSRLGVFARHWTPGETKTRLAASVGDGPAAAVARDMLMATLHRCSTIGAERFVAFTPPQAQPAFLEIAQEISGQWRCVAQPGGPLGDRMRRYLSGADAAEPGATILIGSDSPDLPLEALREALSWLACAGRRFVLGPASDGGYWLIGAKGELPPVFDDMPWGSARVYSLTVSRLIAAGWREGVDFRTVTPWYDIDRLDALNELRVRLCRSTGDGALSTLQEQLTAILGPPSASTI</sequence>
<dbReference type="Proteomes" id="UP000318995">
    <property type="component" value="Unassembled WGS sequence"/>
</dbReference>
<dbReference type="AlphaFoldDB" id="A0A5C5VVD4"/>
<comment type="caution">
    <text evidence="2">The sequence shown here is derived from an EMBL/GenBank/DDBJ whole genome shotgun (WGS) entry which is preliminary data.</text>
</comment>
<name>A0A5C5VVD4_9BACT</name>
<dbReference type="RefSeq" id="WP_146575212.1">
    <property type="nucleotide sequence ID" value="NZ_SJPH01000008.1"/>
</dbReference>
<gene>
    <name evidence="2" type="ORF">Pla111_30060</name>
</gene>
<dbReference type="OrthoDB" id="9810303at2"/>
<organism evidence="2 3">
    <name type="scientific">Botrimarina hoheduenensis</name>
    <dbReference type="NCBI Taxonomy" id="2528000"/>
    <lineage>
        <taxon>Bacteria</taxon>
        <taxon>Pseudomonadati</taxon>
        <taxon>Planctomycetota</taxon>
        <taxon>Planctomycetia</taxon>
        <taxon>Pirellulales</taxon>
        <taxon>Lacipirellulaceae</taxon>
        <taxon>Botrimarina</taxon>
    </lineage>
</organism>
<evidence type="ECO:0000313" key="3">
    <source>
        <dbReference type="Proteomes" id="UP000318995"/>
    </source>
</evidence>
<dbReference type="EMBL" id="SJPH01000008">
    <property type="protein sequence ID" value="TWT41629.1"/>
    <property type="molecule type" value="Genomic_DNA"/>
</dbReference>
<dbReference type="PANTHER" id="PTHR36529">
    <property type="entry name" value="SLL1095 PROTEIN"/>
    <property type="match status" value="1"/>
</dbReference>
<dbReference type="InterPro" id="IPR018641">
    <property type="entry name" value="Trfase_1_rSAM/seldom-assoc"/>
</dbReference>
<dbReference type="Gene3D" id="3.90.550.10">
    <property type="entry name" value="Spore Coat Polysaccharide Biosynthesis Protein SpsA, Chain A"/>
    <property type="match status" value="1"/>
</dbReference>
<dbReference type="NCBIfam" id="TIGR04282">
    <property type="entry name" value="glyco_like_cofC"/>
    <property type="match status" value="1"/>
</dbReference>
<keyword evidence="3" id="KW-1185">Reference proteome</keyword>
<proteinExistence type="predicted"/>
<feature type="compositionally biased region" description="Gly residues" evidence="1">
    <location>
        <begin position="17"/>
        <end position="27"/>
    </location>
</feature>